<reference evidence="1 2" key="1">
    <citation type="submission" date="2016-12" db="EMBL/GenBank/DDBJ databases">
        <title>Thioflexothrix psekupsii D3 genome sequencing and assembly.</title>
        <authorList>
            <person name="Fomenkov A."/>
            <person name="Vincze T."/>
            <person name="Grabovich M."/>
            <person name="Anton B.P."/>
            <person name="Dubinina G."/>
            <person name="Orlova M."/>
            <person name="Belousova E."/>
            <person name="Roberts R.J."/>
        </authorList>
    </citation>
    <scope>NUCLEOTIDE SEQUENCE [LARGE SCALE GENOMIC DNA]</scope>
    <source>
        <strain evidence="1">D3</strain>
    </source>
</reference>
<sequence length="204" mass="23475">MNNNKSNLTSQWRQHIAQTCARIMVEQQISDFQTAKQKAFTQLGLSNTLDLPSNQEIEAELLQYQRLFKHQRHQTHLRHLRQTAVQAMRLLAQFSPRLVGPALYGTATENTGVTLHLFAHTPEEVAFFLMEQDIPYQLSERSYRTTRLVTYPTYEFVAGDTEIVLVVFDIDDIRWSPPSKLDGKPMRRATLSAVETLLAEMPND</sequence>
<accession>A0A251X690</accession>
<organism evidence="1 2">
    <name type="scientific">Thioflexithrix psekupsensis</name>
    <dbReference type="NCBI Taxonomy" id="1570016"/>
    <lineage>
        <taxon>Bacteria</taxon>
        <taxon>Pseudomonadati</taxon>
        <taxon>Pseudomonadota</taxon>
        <taxon>Gammaproteobacteria</taxon>
        <taxon>Thiotrichales</taxon>
        <taxon>Thioflexithrix</taxon>
    </lineage>
</organism>
<protein>
    <submittedName>
        <fullName evidence="1">Uncharacterized protein</fullName>
    </submittedName>
</protein>
<comment type="caution">
    <text evidence="1">The sequence shown here is derived from an EMBL/GenBank/DDBJ whole genome shotgun (WGS) entry which is preliminary data.</text>
</comment>
<proteinExistence type="predicted"/>
<dbReference type="RefSeq" id="WP_140048568.1">
    <property type="nucleotide sequence ID" value="NZ_MSLT01000023.1"/>
</dbReference>
<dbReference type="EMBL" id="MSLT01000023">
    <property type="protein sequence ID" value="OUD12662.1"/>
    <property type="molecule type" value="Genomic_DNA"/>
</dbReference>
<dbReference type="OrthoDB" id="5294130at2"/>
<dbReference type="Proteomes" id="UP000194798">
    <property type="component" value="Unassembled WGS sequence"/>
</dbReference>
<name>A0A251X690_9GAMM</name>
<evidence type="ECO:0000313" key="1">
    <source>
        <dbReference type="EMBL" id="OUD12662.1"/>
    </source>
</evidence>
<keyword evidence="2" id="KW-1185">Reference proteome</keyword>
<evidence type="ECO:0000313" key="2">
    <source>
        <dbReference type="Proteomes" id="UP000194798"/>
    </source>
</evidence>
<dbReference type="AlphaFoldDB" id="A0A251X690"/>
<gene>
    <name evidence="1" type="ORF">TPSD3_13780</name>
</gene>